<dbReference type="PROSITE" id="PS50850">
    <property type="entry name" value="MFS"/>
    <property type="match status" value="1"/>
</dbReference>
<organism evidence="8 9">
    <name type="scientific">Penicillium cinerascens</name>
    <dbReference type="NCBI Taxonomy" id="70096"/>
    <lineage>
        <taxon>Eukaryota</taxon>
        <taxon>Fungi</taxon>
        <taxon>Dikarya</taxon>
        <taxon>Ascomycota</taxon>
        <taxon>Pezizomycotina</taxon>
        <taxon>Eurotiomycetes</taxon>
        <taxon>Eurotiomycetidae</taxon>
        <taxon>Eurotiales</taxon>
        <taxon>Aspergillaceae</taxon>
        <taxon>Penicillium</taxon>
    </lineage>
</organism>
<dbReference type="GeneID" id="83180476"/>
<dbReference type="InterPro" id="IPR036259">
    <property type="entry name" value="MFS_trans_sf"/>
</dbReference>
<name>A0A9W9MHK8_9EURO</name>
<dbReference type="Proteomes" id="UP001150904">
    <property type="component" value="Unassembled WGS sequence"/>
</dbReference>
<feature type="transmembrane region" description="Helical" evidence="6">
    <location>
        <begin position="521"/>
        <end position="539"/>
    </location>
</feature>
<feature type="transmembrane region" description="Helical" evidence="6">
    <location>
        <begin position="312"/>
        <end position="332"/>
    </location>
</feature>
<reference evidence="8" key="2">
    <citation type="journal article" date="2023" name="IMA Fungus">
        <title>Comparative genomic study of the Penicillium genus elucidates a diverse pangenome and 15 lateral gene transfer events.</title>
        <authorList>
            <person name="Petersen C."/>
            <person name="Sorensen T."/>
            <person name="Nielsen M.R."/>
            <person name="Sondergaard T.E."/>
            <person name="Sorensen J.L."/>
            <person name="Fitzpatrick D.A."/>
            <person name="Frisvad J.C."/>
            <person name="Nielsen K.L."/>
        </authorList>
    </citation>
    <scope>NUCLEOTIDE SEQUENCE</scope>
    <source>
        <strain evidence="8">IBT 15544</strain>
    </source>
</reference>
<keyword evidence="3 6" id="KW-1133">Transmembrane helix</keyword>
<dbReference type="PANTHER" id="PTHR23501">
    <property type="entry name" value="MAJOR FACILITATOR SUPERFAMILY"/>
    <property type="match status" value="1"/>
</dbReference>
<feature type="transmembrane region" description="Helical" evidence="6">
    <location>
        <begin position="230"/>
        <end position="252"/>
    </location>
</feature>
<feature type="transmembrane region" description="Helical" evidence="6">
    <location>
        <begin position="141"/>
        <end position="161"/>
    </location>
</feature>
<dbReference type="SUPFAM" id="SSF103473">
    <property type="entry name" value="MFS general substrate transporter"/>
    <property type="match status" value="2"/>
</dbReference>
<dbReference type="Pfam" id="PF07690">
    <property type="entry name" value="MFS_1"/>
    <property type="match status" value="1"/>
</dbReference>
<dbReference type="InterPro" id="IPR011701">
    <property type="entry name" value="MFS"/>
</dbReference>
<keyword evidence="2 6" id="KW-0812">Transmembrane</keyword>
<evidence type="ECO:0000256" key="5">
    <source>
        <dbReference type="SAM" id="MobiDB-lite"/>
    </source>
</evidence>
<evidence type="ECO:0000256" key="6">
    <source>
        <dbReference type="SAM" id="Phobius"/>
    </source>
</evidence>
<gene>
    <name evidence="8" type="ORF">N7498_006113</name>
</gene>
<proteinExistence type="predicted"/>
<keyword evidence="4 6" id="KW-0472">Membrane</keyword>
<comment type="caution">
    <text evidence="8">The sequence shown here is derived from an EMBL/GenBank/DDBJ whole genome shotgun (WGS) entry which is preliminary data.</text>
</comment>
<feature type="transmembrane region" description="Helical" evidence="6">
    <location>
        <begin position="104"/>
        <end position="129"/>
    </location>
</feature>
<protein>
    <recommendedName>
        <fullName evidence="7">Major facilitator superfamily (MFS) profile domain-containing protein</fullName>
    </recommendedName>
</protein>
<dbReference type="Gene3D" id="1.20.1720.10">
    <property type="entry name" value="Multidrug resistance protein D"/>
    <property type="match status" value="1"/>
</dbReference>
<feature type="region of interest" description="Disordered" evidence="5">
    <location>
        <begin position="609"/>
        <end position="639"/>
    </location>
</feature>
<evidence type="ECO:0000256" key="3">
    <source>
        <dbReference type="ARBA" id="ARBA00022989"/>
    </source>
</evidence>
<dbReference type="RefSeq" id="XP_058307366.1">
    <property type="nucleotide sequence ID" value="XM_058453175.1"/>
</dbReference>
<feature type="transmembrane region" description="Helical" evidence="6">
    <location>
        <begin position="391"/>
        <end position="411"/>
    </location>
</feature>
<dbReference type="OrthoDB" id="6770063at2759"/>
<feature type="transmembrane region" description="Helical" evidence="6">
    <location>
        <begin position="258"/>
        <end position="278"/>
    </location>
</feature>
<comment type="subcellular location">
    <subcellularLocation>
        <location evidence="1">Membrane</location>
        <topology evidence="1">Multi-pass membrane protein</topology>
    </subcellularLocation>
</comment>
<evidence type="ECO:0000256" key="1">
    <source>
        <dbReference type="ARBA" id="ARBA00004141"/>
    </source>
</evidence>
<dbReference type="AlphaFoldDB" id="A0A9W9MHK8"/>
<dbReference type="InterPro" id="IPR020846">
    <property type="entry name" value="MFS_dom"/>
</dbReference>
<dbReference type="EMBL" id="JAPQKR010000013">
    <property type="protein sequence ID" value="KAJ5201450.1"/>
    <property type="molecule type" value="Genomic_DNA"/>
</dbReference>
<feature type="compositionally biased region" description="Basic and acidic residues" evidence="5">
    <location>
        <begin position="609"/>
        <end position="626"/>
    </location>
</feature>
<keyword evidence="9" id="KW-1185">Reference proteome</keyword>
<evidence type="ECO:0000259" key="7">
    <source>
        <dbReference type="PROSITE" id="PS50850"/>
    </source>
</evidence>
<evidence type="ECO:0000256" key="4">
    <source>
        <dbReference type="ARBA" id="ARBA00023136"/>
    </source>
</evidence>
<feature type="transmembrane region" description="Helical" evidence="6">
    <location>
        <begin position="168"/>
        <end position="188"/>
    </location>
</feature>
<dbReference type="GO" id="GO:0005886">
    <property type="term" value="C:plasma membrane"/>
    <property type="evidence" value="ECO:0007669"/>
    <property type="project" value="TreeGrafter"/>
</dbReference>
<feature type="transmembrane region" description="Helical" evidence="6">
    <location>
        <begin position="431"/>
        <end position="452"/>
    </location>
</feature>
<reference evidence="8" key="1">
    <citation type="submission" date="2022-12" db="EMBL/GenBank/DDBJ databases">
        <authorList>
            <person name="Petersen C."/>
        </authorList>
    </citation>
    <scope>NUCLEOTIDE SEQUENCE</scope>
    <source>
        <strain evidence="8">IBT 15544</strain>
    </source>
</reference>
<evidence type="ECO:0000313" key="9">
    <source>
        <dbReference type="Proteomes" id="UP001150904"/>
    </source>
</evidence>
<dbReference type="GO" id="GO:0022857">
    <property type="term" value="F:transmembrane transporter activity"/>
    <property type="evidence" value="ECO:0007669"/>
    <property type="project" value="InterPro"/>
</dbReference>
<dbReference type="PANTHER" id="PTHR23501:SF39">
    <property type="entry name" value="MULTIDRUG TRANSPORTER, PUTATIVE (AFU_ORTHOLOGUE AFUA_1G05010)-RELATED"/>
    <property type="match status" value="1"/>
</dbReference>
<evidence type="ECO:0000313" key="8">
    <source>
        <dbReference type="EMBL" id="KAJ5201450.1"/>
    </source>
</evidence>
<sequence length="639" mass="69828">MFLIYRHIKKRNEERRLQASVLNNAGNTNKTDDTVTMSQPPVELAPGQTAPVEFTQVESTPGETVPIETGPIKAKELNENQKNNNLTPEEAAEKRKRNIYRWKIILGLFSPFCLQALDTTIVASALPFIAKDFNQIKQLNWIISAFNLTSAAFLFIWAQLTDLFGRHVVLQTAVLIMMIGSAICTGAPTSSFPVLLLGRALQGVGAAGVNISIRTILADRVSLSEYALNWTIFALISGVGFSIGPVIGGYLTQASWRWCFAINLPIAVVAMVVVAVFLRNDLQGPVPIVEMEGVNVSTRSGRFMARLSTIDYGGQMLFLWGFGLLILALTWGGGTYSWHSASVLAPIIIGGVLSIGWIVYERFMVPGSVMAKVFPRQKAMMSWELLRHRDIGLLFLINISVGVAMFAVMYFMDLYFALVEGTSSGHAGLSLLYFLPGLGAGAYMAMFSSNVWPRQTFPSLFLGGITSAVGITVLAWGVHAGTKSVIYGMMALVGHGVGIRMNPGSLHGLAYFPARTAQITCLVSFAIPFGGLLGLTIMTTVFTNKSGAAESDPRAGIKWAFIAMIPVMWLSVLLTTLLGNVWLSKDGSHEVANRPYLWNTLIRRDLKREKRRREESDLAMEKKEDAEMGGSAVGPERAE</sequence>
<feature type="domain" description="Major facilitator superfamily (MFS) profile" evidence="7">
    <location>
        <begin position="104"/>
        <end position="583"/>
    </location>
</feature>
<feature type="transmembrane region" description="Helical" evidence="6">
    <location>
        <begin position="338"/>
        <end position="360"/>
    </location>
</feature>
<feature type="transmembrane region" description="Helical" evidence="6">
    <location>
        <begin position="459"/>
        <end position="478"/>
    </location>
</feature>
<evidence type="ECO:0000256" key="2">
    <source>
        <dbReference type="ARBA" id="ARBA00022692"/>
    </source>
</evidence>
<accession>A0A9W9MHK8</accession>
<feature type="transmembrane region" description="Helical" evidence="6">
    <location>
        <begin position="559"/>
        <end position="583"/>
    </location>
</feature>